<name>A0ACB7ZZM4_9AGAM</name>
<sequence length="184" mass="20567">MQHPQVMLAGDPAYGSPVIRPPSPASSVGTAYPDDDTSPSDGELSQDAFNRKWASKLGLDRPKEEEERKKECLLISPKNPAEAKLMHEEILKGFRQQVQQLEEDEMFQQTIMRGSQIGLEPRPSSSNIDSLMRSMMDTTIGKVSAQKQNISDGPWNKVSQSNNSTSRILDNSLINQRGLEQKQR</sequence>
<protein>
    <submittedName>
        <fullName evidence="1">Uncharacterized protein</fullName>
    </submittedName>
</protein>
<evidence type="ECO:0000313" key="1">
    <source>
        <dbReference type="EMBL" id="KAH7906715.1"/>
    </source>
</evidence>
<accession>A0ACB7ZZM4</accession>
<reference evidence="1" key="1">
    <citation type="journal article" date="2021" name="New Phytol.">
        <title>Evolutionary innovations through gain and loss of genes in the ectomycorrhizal Boletales.</title>
        <authorList>
            <person name="Wu G."/>
            <person name="Miyauchi S."/>
            <person name="Morin E."/>
            <person name="Kuo A."/>
            <person name="Drula E."/>
            <person name="Varga T."/>
            <person name="Kohler A."/>
            <person name="Feng B."/>
            <person name="Cao Y."/>
            <person name="Lipzen A."/>
            <person name="Daum C."/>
            <person name="Hundley H."/>
            <person name="Pangilinan J."/>
            <person name="Johnson J."/>
            <person name="Barry K."/>
            <person name="LaButti K."/>
            <person name="Ng V."/>
            <person name="Ahrendt S."/>
            <person name="Min B."/>
            <person name="Choi I.G."/>
            <person name="Park H."/>
            <person name="Plett J.M."/>
            <person name="Magnuson J."/>
            <person name="Spatafora J.W."/>
            <person name="Nagy L.G."/>
            <person name="Henrissat B."/>
            <person name="Grigoriev I.V."/>
            <person name="Yang Z.L."/>
            <person name="Xu J."/>
            <person name="Martin F.M."/>
        </authorList>
    </citation>
    <scope>NUCLEOTIDE SEQUENCE</scope>
    <source>
        <strain evidence="1">ATCC 28755</strain>
    </source>
</reference>
<dbReference type="EMBL" id="MU267984">
    <property type="protein sequence ID" value="KAH7906715.1"/>
    <property type="molecule type" value="Genomic_DNA"/>
</dbReference>
<keyword evidence="2" id="KW-1185">Reference proteome</keyword>
<organism evidence="1 2">
    <name type="scientific">Hygrophoropsis aurantiaca</name>
    <dbReference type="NCBI Taxonomy" id="72124"/>
    <lineage>
        <taxon>Eukaryota</taxon>
        <taxon>Fungi</taxon>
        <taxon>Dikarya</taxon>
        <taxon>Basidiomycota</taxon>
        <taxon>Agaricomycotina</taxon>
        <taxon>Agaricomycetes</taxon>
        <taxon>Agaricomycetidae</taxon>
        <taxon>Boletales</taxon>
        <taxon>Coniophorineae</taxon>
        <taxon>Hygrophoropsidaceae</taxon>
        <taxon>Hygrophoropsis</taxon>
    </lineage>
</organism>
<evidence type="ECO:0000313" key="2">
    <source>
        <dbReference type="Proteomes" id="UP000790377"/>
    </source>
</evidence>
<dbReference type="Proteomes" id="UP000790377">
    <property type="component" value="Unassembled WGS sequence"/>
</dbReference>
<comment type="caution">
    <text evidence="1">The sequence shown here is derived from an EMBL/GenBank/DDBJ whole genome shotgun (WGS) entry which is preliminary data.</text>
</comment>
<gene>
    <name evidence="1" type="ORF">BJ138DRAFT_1071351</name>
</gene>
<proteinExistence type="predicted"/>